<dbReference type="Proteomes" id="UP001149165">
    <property type="component" value="Unassembled WGS sequence"/>
</dbReference>
<dbReference type="Pfam" id="PF00149">
    <property type="entry name" value="Metallophos"/>
    <property type="match status" value="1"/>
</dbReference>
<evidence type="ECO:0000313" key="2">
    <source>
        <dbReference type="EMBL" id="KAJ5096949.1"/>
    </source>
</evidence>
<dbReference type="EMBL" id="JAPQKH010000005">
    <property type="protein sequence ID" value="KAJ5096949.1"/>
    <property type="molecule type" value="Genomic_DNA"/>
</dbReference>
<dbReference type="Gene3D" id="3.60.21.10">
    <property type="match status" value="1"/>
</dbReference>
<feature type="domain" description="Calcineurin-like phosphoesterase" evidence="1">
    <location>
        <begin position="57"/>
        <end position="232"/>
    </location>
</feature>
<dbReference type="GO" id="GO:0016787">
    <property type="term" value="F:hydrolase activity"/>
    <property type="evidence" value="ECO:0007669"/>
    <property type="project" value="InterPro"/>
</dbReference>
<sequence length="305" mass="34652">MSPFTQHRSGLDELLHRKRPGPWQQFLEQPCVFIARKLYTWHHTIPAAPLTNPVSIVCISDTHNTQPELPDGDILIHAGDLTQSGSLEELQTTLTWLNDQDHPIKLVVGGNHDLLLDTGCCDGHKLEVSERDKLDWGDIIYLENEEATVICENGRNLRIYGSPYSPQHGNWAFQYPRSQDVWTTTVPDGIDILITHGPPRGHLDLMKLGCVHLLRNLWRVQPRVHVFGHIHEGRGTEWLLFNELQHAYERVIVARGGLWNILLTLSVFLKAIFRPSVEAKCLLVNASIVGGLRDDERRQPIKVVI</sequence>
<protein>
    <recommendedName>
        <fullName evidence="1">Calcineurin-like phosphoesterase domain-containing protein</fullName>
    </recommendedName>
</protein>
<name>A0A9W9FBF5_9EURO</name>
<evidence type="ECO:0000313" key="3">
    <source>
        <dbReference type="Proteomes" id="UP001149165"/>
    </source>
</evidence>
<dbReference type="InterPro" id="IPR029052">
    <property type="entry name" value="Metallo-depent_PP-like"/>
</dbReference>
<dbReference type="PANTHER" id="PTHR12905">
    <property type="entry name" value="METALLOPHOSPHOESTERASE"/>
    <property type="match status" value="1"/>
</dbReference>
<evidence type="ECO:0000259" key="1">
    <source>
        <dbReference type="Pfam" id="PF00149"/>
    </source>
</evidence>
<organism evidence="2 3">
    <name type="scientific">Penicillium angulare</name>
    <dbReference type="NCBI Taxonomy" id="116970"/>
    <lineage>
        <taxon>Eukaryota</taxon>
        <taxon>Fungi</taxon>
        <taxon>Dikarya</taxon>
        <taxon>Ascomycota</taxon>
        <taxon>Pezizomycotina</taxon>
        <taxon>Eurotiomycetes</taxon>
        <taxon>Eurotiomycetidae</taxon>
        <taxon>Eurotiales</taxon>
        <taxon>Aspergillaceae</taxon>
        <taxon>Penicillium</taxon>
    </lineage>
</organism>
<keyword evidence="3" id="KW-1185">Reference proteome</keyword>
<dbReference type="OrthoDB" id="630188at2759"/>
<reference evidence="2" key="1">
    <citation type="submission" date="2022-11" db="EMBL/GenBank/DDBJ databases">
        <authorList>
            <person name="Petersen C."/>
        </authorList>
    </citation>
    <scope>NUCLEOTIDE SEQUENCE</scope>
    <source>
        <strain evidence="2">IBT 30069</strain>
    </source>
</reference>
<dbReference type="AlphaFoldDB" id="A0A9W9FBF5"/>
<accession>A0A9W9FBF5</accession>
<reference evidence="2" key="2">
    <citation type="journal article" date="2023" name="IMA Fungus">
        <title>Comparative genomic study of the Penicillium genus elucidates a diverse pangenome and 15 lateral gene transfer events.</title>
        <authorList>
            <person name="Petersen C."/>
            <person name="Sorensen T."/>
            <person name="Nielsen M.R."/>
            <person name="Sondergaard T.E."/>
            <person name="Sorensen J.L."/>
            <person name="Fitzpatrick D.A."/>
            <person name="Frisvad J.C."/>
            <person name="Nielsen K.L."/>
        </authorList>
    </citation>
    <scope>NUCLEOTIDE SEQUENCE</scope>
    <source>
        <strain evidence="2">IBT 30069</strain>
    </source>
</reference>
<dbReference type="InterPro" id="IPR004843">
    <property type="entry name" value="Calcineurin-like_PHP"/>
</dbReference>
<proteinExistence type="predicted"/>
<comment type="caution">
    <text evidence="2">The sequence shown here is derived from an EMBL/GenBank/DDBJ whole genome shotgun (WGS) entry which is preliminary data.</text>
</comment>
<dbReference type="SUPFAM" id="SSF56300">
    <property type="entry name" value="Metallo-dependent phosphatases"/>
    <property type="match status" value="1"/>
</dbReference>
<dbReference type="InterPro" id="IPR051693">
    <property type="entry name" value="UPF0046_metallophosphoest"/>
</dbReference>
<gene>
    <name evidence="2" type="ORF">N7456_007670</name>
</gene>
<dbReference type="PANTHER" id="PTHR12905:SF0">
    <property type="entry name" value="CALCINEURIN-LIKE PHOSPHOESTERASE DOMAIN-CONTAINING PROTEIN"/>
    <property type="match status" value="1"/>
</dbReference>
<dbReference type="CDD" id="cd07379">
    <property type="entry name" value="MPP_239FB"/>
    <property type="match status" value="1"/>
</dbReference>